<dbReference type="SMART" id="SM00397">
    <property type="entry name" value="t_SNARE"/>
    <property type="match status" value="1"/>
</dbReference>
<evidence type="ECO:0000313" key="8">
    <source>
        <dbReference type="EMBL" id="KAG0467069.1"/>
    </source>
</evidence>
<evidence type="ECO:0000256" key="5">
    <source>
        <dbReference type="SAM" id="MobiDB-lite"/>
    </source>
</evidence>
<accession>A0A835QCF5</accession>
<keyword evidence="6" id="KW-0472">Membrane</keyword>
<dbReference type="OrthoDB" id="430315at2759"/>
<dbReference type="PANTHER" id="PTHR19957:SF80">
    <property type="entry name" value="SYNTAXIN-121"/>
    <property type="match status" value="1"/>
</dbReference>
<sequence length="209" mass="23654">MDADVARAPEESEARSSEGAEAPERSDRAEPGSSAERTRTSVVSGLRKKLRDQMEAFGELRRRVAEDHRDSVARRTTTVTGRSLTRQLLTRWLWLVGRILTAALAGRGELRRLGAEMKERRGAVEELERSLLELHQVFLDMAVLVEEQGHQVDDIESQVGRARSYIDRGVKQLGVARRHQKNTRKWTCFALILLLIIILVIVLPIVLKN</sequence>
<dbReference type="Pfam" id="PF00804">
    <property type="entry name" value="Syntaxin"/>
    <property type="match status" value="1"/>
</dbReference>
<dbReference type="GO" id="GO:0006906">
    <property type="term" value="P:vesicle fusion"/>
    <property type="evidence" value="ECO:0007669"/>
    <property type="project" value="TreeGrafter"/>
</dbReference>
<evidence type="ECO:0000256" key="6">
    <source>
        <dbReference type="SAM" id="Phobius"/>
    </source>
</evidence>
<dbReference type="PROSITE" id="PS00914">
    <property type="entry name" value="SYNTAXIN"/>
    <property type="match status" value="1"/>
</dbReference>
<comment type="caution">
    <text evidence="8">The sequence shown here is derived from an EMBL/GenBank/DDBJ whole genome shotgun (WGS) entry which is preliminary data.</text>
</comment>
<dbReference type="Gene3D" id="1.20.58.70">
    <property type="match status" value="1"/>
</dbReference>
<dbReference type="GO" id="GO:0006887">
    <property type="term" value="P:exocytosis"/>
    <property type="evidence" value="ECO:0007669"/>
    <property type="project" value="TreeGrafter"/>
</dbReference>
<feature type="compositionally biased region" description="Basic and acidic residues" evidence="5">
    <location>
        <begin position="1"/>
        <end position="30"/>
    </location>
</feature>
<comment type="similarity">
    <text evidence="2">Belongs to the syntaxin family.</text>
</comment>
<dbReference type="GO" id="GO:0005886">
    <property type="term" value="C:plasma membrane"/>
    <property type="evidence" value="ECO:0007669"/>
    <property type="project" value="UniProtKB-SubCell"/>
</dbReference>
<dbReference type="Gene3D" id="1.20.5.110">
    <property type="match status" value="1"/>
</dbReference>
<dbReference type="GO" id="GO:0031201">
    <property type="term" value="C:SNARE complex"/>
    <property type="evidence" value="ECO:0007669"/>
    <property type="project" value="TreeGrafter"/>
</dbReference>
<name>A0A835QCF5_VANPL</name>
<comment type="subcellular location">
    <subcellularLocation>
        <location evidence="1">Cell membrane</location>
        <topology evidence="1">Single-pass type IV membrane protein</topology>
    </subcellularLocation>
</comment>
<dbReference type="InterPro" id="IPR000727">
    <property type="entry name" value="T_SNARE_dom"/>
</dbReference>
<evidence type="ECO:0000259" key="7">
    <source>
        <dbReference type="PROSITE" id="PS50192"/>
    </source>
</evidence>
<dbReference type="InterPro" id="IPR006011">
    <property type="entry name" value="Syntaxin_N"/>
</dbReference>
<keyword evidence="9" id="KW-1185">Reference proteome</keyword>
<proteinExistence type="inferred from homology"/>
<dbReference type="GO" id="GO:0048278">
    <property type="term" value="P:vesicle docking"/>
    <property type="evidence" value="ECO:0007669"/>
    <property type="project" value="TreeGrafter"/>
</dbReference>
<dbReference type="InterPro" id="IPR006012">
    <property type="entry name" value="Syntaxin/epimorphin_CS"/>
</dbReference>
<keyword evidence="3" id="KW-0813">Transport</keyword>
<dbReference type="AlphaFoldDB" id="A0A835QCF5"/>
<dbReference type="InterPro" id="IPR045242">
    <property type="entry name" value="Syntaxin"/>
</dbReference>
<dbReference type="PROSITE" id="PS50192">
    <property type="entry name" value="T_SNARE"/>
    <property type="match status" value="1"/>
</dbReference>
<evidence type="ECO:0000313" key="9">
    <source>
        <dbReference type="Proteomes" id="UP000636800"/>
    </source>
</evidence>
<keyword evidence="4" id="KW-0653">Protein transport</keyword>
<keyword evidence="6" id="KW-1133">Transmembrane helix</keyword>
<dbReference type="Pfam" id="PF05739">
    <property type="entry name" value="SNARE"/>
    <property type="match status" value="1"/>
</dbReference>
<reference evidence="8 9" key="1">
    <citation type="journal article" date="2020" name="Nat. Food">
        <title>A phased Vanilla planifolia genome enables genetic improvement of flavour and production.</title>
        <authorList>
            <person name="Hasing T."/>
            <person name="Tang H."/>
            <person name="Brym M."/>
            <person name="Khazi F."/>
            <person name="Huang T."/>
            <person name="Chambers A.H."/>
        </authorList>
    </citation>
    <scope>NUCLEOTIDE SEQUENCE [LARGE SCALE GENOMIC DNA]</scope>
    <source>
        <tissue evidence="8">Leaf</tissue>
    </source>
</reference>
<dbReference type="GO" id="GO:0012505">
    <property type="term" value="C:endomembrane system"/>
    <property type="evidence" value="ECO:0007669"/>
    <property type="project" value="TreeGrafter"/>
</dbReference>
<dbReference type="Proteomes" id="UP000636800">
    <property type="component" value="Unassembled WGS sequence"/>
</dbReference>
<dbReference type="GO" id="GO:0006886">
    <property type="term" value="P:intracellular protein transport"/>
    <property type="evidence" value="ECO:0007669"/>
    <property type="project" value="InterPro"/>
</dbReference>
<dbReference type="PANTHER" id="PTHR19957">
    <property type="entry name" value="SYNTAXIN"/>
    <property type="match status" value="1"/>
</dbReference>
<dbReference type="GO" id="GO:0005484">
    <property type="term" value="F:SNAP receptor activity"/>
    <property type="evidence" value="ECO:0007669"/>
    <property type="project" value="InterPro"/>
</dbReference>
<evidence type="ECO:0000256" key="1">
    <source>
        <dbReference type="ARBA" id="ARBA00004521"/>
    </source>
</evidence>
<protein>
    <recommendedName>
        <fullName evidence="7">t-SNARE coiled-coil homology domain-containing protein</fullName>
    </recommendedName>
</protein>
<gene>
    <name evidence="8" type="ORF">HPP92_018649</name>
</gene>
<dbReference type="FunFam" id="1.20.5.110:FF:000008">
    <property type="entry name" value="Syntaxin 132"/>
    <property type="match status" value="1"/>
</dbReference>
<organism evidence="8 9">
    <name type="scientific">Vanilla planifolia</name>
    <name type="common">Vanilla</name>
    <dbReference type="NCBI Taxonomy" id="51239"/>
    <lineage>
        <taxon>Eukaryota</taxon>
        <taxon>Viridiplantae</taxon>
        <taxon>Streptophyta</taxon>
        <taxon>Embryophyta</taxon>
        <taxon>Tracheophyta</taxon>
        <taxon>Spermatophyta</taxon>
        <taxon>Magnoliopsida</taxon>
        <taxon>Liliopsida</taxon>
        <taxon>Asparagales</taxon>
        <taxon>Orchidaceae</taxon>
        <taxon>Vanilloideae</taxon>
        <taxon>Vanilleae</taxon>
        <taxon>Vanilla</taxon>
    </lineage>
</organism>
<keyword evidence="6" id="KW-0812">Transmembrane</keyword>
<dbReference type="InterPro" id="IPR010989">
    <property type="entry name" value="SNARE"/>
</dbReference>
<feature type="transmembrane region" description="Helical" evidence="6">
    <location>
        <begin position="186"/>
        <end position="207"/>
    </location>
</feature>
<dbReference type="GO" id="GO:0000149">
    <property type="term" value="F:SNARE binding"/>
    <property type="evidence" value="ECO:0007669"/>
    <property type="project" value="TreeGrafter"/>
</dbReference>
<feature type="region of interest" description="Disordered" evidence="5">
    <location>
        <begin position="1"/>
        <end position="46"/>
    </location>
</feature>
<feature type="domain" description="T-SNARE coiled-coil homology" evidence="7">
    <location>
        <begin position="114"/>
        <end position="176"/>
    </location>
</feature>
<evidence type="ECO:0000256" key="3">
    <source>
        <dbReference type="ARBA" id="ARBA00022448"/>
    </source>
</evidence>
<dbReference type="SUPFAM" id="SSF47661">
    <property type="entry name" value="t-snare proteins"/>
    <property type="match status" value="1"/>
</dbReference>
<dbReference type="CDD" id="cd15848">
    <property type="entry name" value="SNARE_syntaxin1-like"/>
    <property type="match status" value="1"/>
</dbReference>
<evidence type="ECO:0000256" key="4">
    <source>
        <dbReference type="ARBA" id="ARBA00022927"/>
    </source>
</evidence>
<evidence type="ECO:0000256" key="2">
    <source>
        <dbReference type="ARBA" id="ARBA00009063"/>
    </source>
</evidence>
<dbReference type="EMBL" id="JADCNL010000009">
    <property type="protein sequence ID" value="KAG0467069.1"/>
    <property type="molecule type" value="Genomic_DNA"/>
</dbReference>